<name>A0A5P8D6G5_9CAUD</name>
<organism evidence="2 3">
    <name type="scientific">Mycobacterium phage LilMcDreamy</name>
    <dbReference type="NCBI Taxonomy" id="2652422"/>
    <lineage>
        <taxon>Viruses</taxon>
        <taxon>Duplodnaviria</taxon>
        <taxon>Heunggongvirae</taxon>
        <taxon>Uroviricota</taxon>
        <taxon>Caudoviricetes</taxon>
        <taxon>Bclasvirinae</taxon>
        <taxon>Lilmcdreamyvirus</taxon>
        <taxon>Lilmcdreamyvirus lilmcdreamy</taxon>
    </lineage>
</organism>
<evidence type="ECO:0000313" key="2">
    <source>
        <dbReference type="EMBL" id="QFP94624.1"/>
    </source>
</evidence>
<dbReference type="KEGG" id="vg:60320974"/>
<sequence>MPVRTSLAADDAAAIARLLGQYTKAHNAGGFAHPLASELRQHPEWVHWEQVGREQAVVIAKQLTRDSRRTDFTGAEFVIPKHALVATHVARTGYLVPDLAPFDYVFAYATDAMVSESLRALGKEIVAHRVTSAAEVINVWGPAREKAFYPAWDRATVVDVGLIAPSMIEMLSSEIATVTGWDDDFPYYSDGGWSAVCLKGFWPDQPGKGVKPSEMPRSWKAKHADDLGRRAEWTVLSRELPLLTRWVQSIDSWRDTERVRLLKMNAGSALGRHTDITDRFGGTRDGQITRFHIPLITDPAVVMHTWDFDGARRTHHLQAGHCYYLDARKPHAVENNSDVNRVHLVVDVVTDATVRDQIATAFTRPTR</sequence>
<evidence type="ECO:0000259" key="1">
    <source>
        <dbReference type="Pfam" id="PF05118"/>
    </source>
</evidence>
<feature type="domain" description="Aspartyl/asparaginy/proline hydroxylase" evidence="1">
    <location>
        <begin position="231"/>
        <end position="349"/>
    </location>
</feature>
<accession>A0A5P8D6G5</accession>
<dbReference type="Proteomes" id="UP000325405">
    <property type="component" value="Segment"/>
</dbReference>
<gene>
    <name evidence="2" type="primary">4</name>
    <name evidence="2" type="ORF">SEA_LILMCDREAMY_4</name>
</gene>
<reference evidence="2 3" key="1">
    <citation type="submission" date="2019-08" db="EMBL/GenBank/DDBJ databases">
        <authorList>
            <person name="Lippold A."/>
            <person name="Marlatt M."/>
            <person name="Cooper K."/>
            <person name="Frohnapfel E."/>
            <person name="Glenski M."/>
            <person name="Johnson H."/>
            <person name="Johnson K."/>
            <person name="Tjaden E."/>
            <person name="Troeh S."/>
            <person name="Hayes S."/>
            <person name="Ettinger A.-S.H."/>
            <person name="Ettinger W.F."/>
            <person name="Haydock J."/>
            <person name="Anders K.R."/>
            <person name="Garlena R.A."/>
            <person name="Russell D.A."/>
            <person name="Pope W.H."/>
            <person name="Jacobs-Sera D."/>
            <person name="Hatfull G.F."/>
        </authorList>
    </citation>
    <scope>NUCLEOTIDE SEQUENCE [LARGE SCALE GENOMIC DNA]</scope>
</reference>
<dbReference type="GeneID" id="60320974"/>
<dbReference type="EMBL" id="MN284893">
    <property type="protein sequence ID" value="QFP94624.1"/>
    <property type="molecule type" value="Genomic_DNA"/>
</dbReference>
<dbReference type="SUPFAM" id="SSF51197">
    <property type="entry name" value="Clavaminate synthase-like"/>
    <property type="match status" value="1"/>
</dbReference>
<evidence type="ECO:0000313" key="3">
    <source>
        <dbReference type="Proteomes" id="UP000325405"/>
    </source>
</evidence>
<dbReference type="Gene3D" id="2.60.120.330">
    <property type="entry name" value="B-lactam Antibiotic, Isopenicillin N Synthase, Chain"/>
    <property type="match status" value="1"/>
</dbReference>
<dbReference type="InterPro" id="IPR027443">
    <property type="entry name" value="IPNS-like_sf"/>
</dbReference>
<dbReference type="RefSeq" id="YP_009949568.1">
    <property type="nucleotide sequence ID" value="NC_051582.1"/>
</dbReference>
<dbReference type="Pfam" id="PF05118">
    <property type="entry name" value="Asp_Arg_Hydrox"/>
    <property type="match status" value="1"/>
</dbReference>
<proteinExistence type="predicted"/>
<keyword evidence="3" id="KW-1185">Reference proteome</keyword>
<dbReference type="InterPro" id="IPR007803">
    <property type="entry name" value="Asp/Arg/Pro-Hydrxlase"/>
</dbReference>
<protein>
    <recommendedName>
        <fullName evidence="1">Aspartyl/asparaginy/proline hydroxylase domain-containing protein</fullName>
    </recommendedName>
</protein>